<proteinExistence type="predicted"/>
<keyword evidence="2" id="KW-1185">Reference proteome</keyword>
<organism evidence="1 2">
    <name type="scientific">Punica granatum</name>
    <name type="common">Pomegranate</name>
    <dbReference type="NCBI Taxonomy" id="22663"/>
    <lineage>
        <taxon>Eukaryota</taxon>
        <taxon>Viridiplantae</taxon>
        <taxon>Streptophyta</taxon>
        <taxon>Embryophyta</taxon>
        <taxon>Tracheophyta</taxon>
        <taxon>Spermatophyta</taxon>
        <taxon>Magnoliopsida</taxon>
        <taxon>eudicotyledons</taxon>
        <taxon>Gunneridae</taxon>
        <taxon>Pentapetalae</taxon>
        <taxon>rosids</taxon>
        <taxon>malvids</taxon>
        <taxon>Myrtales</taxon>
        <taxon>Lythraceae</taxon>
        <taxon>Punica</taxon>
    </lineage>
</organism>
<dbReference type="AlphaFoldDB" id="A0A2I0KQ97"/>
<comment type="caution">
    <text evidence="1">The sequence shown here is derived from an EMBL/GenBank/DDBJ whole genome shotgun (WGS) entry which is preliminary data.</text>
</comment>
<evidence type="ECO:0000313" key="2">
    <source>
        <dbReference type="Proteomes" id="UP000233551"/>
    </source>
</evidence>
<reference evidence="1 2" key="1">
    <citation type="submission" date="2017-11" db="EMBL/GenBank/DDBJ databases">
        <title>De-novo sequencing of pomegranate (Punica granatum L.) genome.</title>
        <authorList>
            <person name="Akparov Z."/>
            <person name="Amiraslanov A."/>
            <person name="Hajiyeva S."/>
            <person name="Abbasov M."/>
            <person name="Kaur K."/>
            <person name="Hamwieh A."/>
            <person name="Solovyev V."/>
            <person name="Salamov A."/>
            <person name="Braich B."/>
            <person name="Kosarev P."/>
            <person name="Mahmoud A."/>
            <person name="Hajiyev E."/>
            <person name="Babayeva S."/>
            <person name="Izzatullayeva V."/>
            <person name="Mammadov A."/>
            <person name="Mammadov A."/>
            <person name="Sharifova S."/>
            <person name="Ojaghi J."/>
            <person name="Eynullazada K."/>
            <person name="Bayramov B."/>
            <person name="Abdulazimova A."/>
            <person name="Shahmuradov I."/>
        </authorList>
    </citation>
    <scope>NUCLEOTIDE SEQUENCE [LARGE SCALE GENOMIC DNA]</scope>
    <source>
        <strain evidence="2">cv. AG2017</strain>
        <tissue evidence="1">Leaf</tissue>
    </source>
</reference>
<accession>A0A2I0KQ97</accession>
<evidence type="ECO:0000313" key="1">
    <source>
        <dbReference type="EMBL" id="PKI70668.1"/>
    </source>
</evidence>
<dbReference type="Proteomes" id="UP000233551">
    <property type="component" value="Unassembled WGS sequence"/>
</dbReference>
<dbReference type="EMBL" id="PGOL01000434">
    <property type="protein sequence ID" value="PKI70668.1"/>
    <property type="molecule type" value="Genomic_DNA"/>
</dbReference>
<protein>
    <submittedName>
        <fullName evidence="1">Uncharacterized protein</fullName>
    </submittedName>
</protein>
<sequence length="94" mass="10380">MSNHRLGQRLIAAWLNVACIWQVGARRTFLYGRGWTSHSAWWRPSEPSSQGWGGSASLPHEGRLGEPLGLGVENQWAFPMRGGSMSLLTLGEDC</sequence>
<name>A0A2I0KQ97_PUNGR</name>
<gene>
    <name evidence="1" type="ORF">CRG98_008901</name>
</gene>